<dbReference type="HOGENOM" id="CLU_2871212_0_0_1"/>
<evidence type="ECO:0000256" key="1">
    <source>
        <dbReference type="SAM" id="Phobius"/>
    </source>
</evidence>
<proteinExistence type="predicted"/>
<reference evidence="2" key="2">
    <citation type="submission" date="2013-04" db="UniProtKB">
        <authorList>
            <consortium name="EnsemblPlants"/>
        </authorList>
    </citation>
    <scope>IDENTIFICATION</scope>
</reference>
<dbReference type="Proteomes" id="UP000006038">
    <property type="component" value="Chromosome 12"/>
</dbReference>
<protein>
    <submittedName>
        <fullName evidence="2">Uncharacterized protein</fullName>
    </submittedName>
</protein>
<reference evidence="2" key="1">
    <citation type="journal article" date="2013" name="Nat. Commun.">
        <title>Whole-genome sequencing of Oryza brachyantha reveals mechanisms underlying Oryza genome evolution.</title>
        <authorList>
            <person name="Chen J."/>
            <person name="Huang Q."/>
            <person name="Gao D."/>
            <person name="Wang J."/>
            <person name="Lang Y."/>
            <person name="Liu T."/>
            <person name="Li B."/>
            <person name="Bai Z."/>
            <person name="Luis Goicoechea J."/>
            <person name="Liang C."/>
            <person name="Chen C."/>
            <person name="Zhang W."/>
            <person name="Sun S."/>
            <person name="Liao Y."/>
            <person name="Zhang X."/>
            <person name="Yang L."/>
            <person name="Song C."/>
            <person name="Wang M."/>
            <person name="Shi J."/>
            <person name="Liu G."/>
            <person name="Liu J."/>
            <person name="Zhou H."/>
            <person name="Zhou W."/>
            <person name="Yu Q."/>
            <person name="An N."/>
            <person name="Chen Y."/>
            <person name="Cai Q."/>
            <person name="Wang B."/>
            <person name="Liu B."/>
            <person name="Min J."/>
            <person name="Huang Y."/>
            <person name="Wu H."/>
            <person name="Li Z."/>
            <person name="Zhang Y."/>
            <person name="Yin Y."/>
            <person name="Song W."/>
            <person name="Jiang J."/>
            <person name="Jackson S.A."/>
            <person name="Wing R.A."/>
            <person name="Wang J."/>
            <person name="Chen M."/>
        </authorList>
    </citation>
    <scope>NUCLEOTIDE SEQUENCE [LARGE SCALE GENOMIC DNA]</scope>
    <source>
        <strain evidence="2">cv. IRGC 101232</strain>
    </source>
</reference>
<organism evidence="2">
    <name type="scientific">Oryza brachyantha</name>
    <name type="common">malo sina</name>
    <dbReference type="NCBI Taxonomy" id="4533"/>
    <lineage>
        <taxon>Eukaryota</taxon>
        <taxon>Viridiplantae</taxon>
        <taxon>Streptophyta</taxon>
        <taxon>Embryophyta</taxon>
        <taxon>Tracheophyta</taxon>
        <taxon>Spermatophyta</taxon>
        <taxon>Magnoliopsida</taxon>
        <taxon>Liliopsida</taxon>
        <taxon>Poales</taxon>
        <taxon>Poaceae</taxon>
        <taxon>BOP clade</taxon>
        <taxon>Oryzoideae</taxon>
        <taxon>Oryzeae</taxon>
        <taxon>Oryzinae</taxon>
        <taxon>Oryza</taxon>
    </lineage>
</organism>
<name>J3NBH5_ORYBR</name>
<keyword evidence="1" id="KW-1133">Transmembrane helix</keyword>
<dbReference type="Gramene" id="OB12G13330.1">
    <property type="protein sequence ID" value="OB12G13330.1"/>
    <property type="gene ID" value="OB12G13330"/>
</dbReference>
<keyword evidence="3" id="KW-1185">Reference proteome</keyword>
<sequence>MILFVFNAYFAWHGMKVFICIYMFGFCVSCFLCHGFASLCSNFNGGIHDGCAGSQQVAPLFARS</sequence>
<feature type="transmembrane region" description="Helical" evidence="1">
    <location>
        <begin position="12"/>
        <end position="33"/>
    </location>
</feature>
<dbReference type="EnsemblPlants" id="OB12G13330.1">
    <property type="protein sequence ID" value="OB12G13330.1"/>
    <property type="gene ID" value="OB12G13330"/>
</dbReference>
<evidence type="ECO:0000313" key="3">
    <source>
        <dbReference type="Proteomes" id="UP000006038"/>
    </source>
</evidence>
<dbReference type="AlphaFoldDB" id="J3NBH5"/>
<accession>J3NBH5</accession>
<keyword evidence="1" id="KW-0472">Membrane</keyword>
<keyword evidence="1" id="KW-0812">Transmembrane</keyword>
<evidence type="ECO:0000313" key="2">
    <source>
        <dbReference type="EnsemblPlants" id="OB12G13330.1"/>
    </source>
</evidence>